<dbReference type="VEuPathDB" id="CryptoDB:ChTU502y2012_411g0315"/>
<reference evidence="4 5" key="3">
    <citation type="submission" date="2017-10" db="EMBL/GenBank/DDBJ databases">
        <title>Consistent, comparative and evidence-based genome annotation and re-annotation for the closely-related species, Cryptosporidium parvum, C. hominis and C. tyzzeri.</title>
        <authorList>
            <person name="Baptista R.P."/>
            <person name="Li Y."/>
            <person name="Sateriale A."/>
            <person name="Striepen B."/>
            <person name="Kissinger J.C."/>
        </authorList>
    </citation>
    <scope>NUCLEOTIDE SEQUENCE [LARGE SCALE GENOMIC DNA]</scope>
    <source>
        <strain evidence="4">30976</strain>
    </source>
</reference>
<dbReference type="Proteomes" id="UP000199752">
    <property type="component" value="Chromosome 1"/>
</dbReference>
<keyword evidence="1" id="KW-0175">Coiled coil</keyword>
<dbReference type="AlphaFoldDB" id="A0A0S4TBK7"/>
<evidence type="ECO:0000256" key="1">
    <source>
        <dbReference type="SAM" id="Coils"/>
    </source>
</evidence>
<dbReference type="VEuPathDB" id="CryptoDB:Chro.10121"/>
<reference evidence="4 5" key="1">
    <citation type="submission" date="2014-11" db="EMBL/GenBank/DDBJ databases">
        <title>Comparative genomic analysis of Cryptosporidium hominis reveals occurrence of genetic recombination in virulent subtypes.</title>
        <authorList>
            <person name="Guo Y."/>
            <person name="Tang K."/>
            <person name="Frace M."/>
            <person name="Li N."/>
            <person name="Roellig D.M."/>
            <person name="Sammons S."/>
            <person name="Knipe K."/>
            <person name="Rowe L."/>
            <person name="Feng Y."/>
            <person name="Xiao L."/>
        </authorList>
    </citation>
    <scope>NUCLEOTIDE SEQUENCE [LARGE SCALE GENOMIC DNA]</scope>
    <source>
        <strain evidence="4">30976</strain>
    </source>
</reference>
<feature type="compositionally biased region" description="Basic and acidic residues" evidence="2">
    <location>
        <begin position="1"/>
        <end position="11"/>
    </location>
</feature>
<proteinExistence type="predicted"/>
<feature type="region of interest" description="Disordered" evidence="2">
    <location>
        <begin position="1"/>
        <end position="34"/>
    </location>
</feature>
<evidence type="ECO:0000313" key="5">
    <source>
        <dbReference type="Proteomes" id="UP001429100"/>
    </source>
</evidence>
<dbReference type="EMBL" id="JTAI01000044">
    <property type="protein sequence ID" value="PPS97226.1"/>
    <property type="molecule type" value="Genomic_DNA"/>
</dbReference>
<name>A0A0S4TBK7_CRYHO</name>
<organism evidence="3">
    <name type="scientific">Cryptosporidium hominis</name>
    <dbReference type="NCBI Taxonomy" id="237895"/>
    <lineage>
        <taxon>Eukaryota</taxon>
        <taxon>Sar</taxon>
        <taxon>Alveolata</taxon>
        <taxon>Apicomplexa</taxon>
        <taxon>Conoidasida</taxon>
        <taxon>Coccidia</taxon>
        <taxon>Eucoccidiorida</taxon>
        <taxon>Eimeriorina</taxon>
        <taxon>Cryptosporidiidae</taxon>
        <taxon>Cryptosporidium</taxon>
    </lineage>
</organism>
<dbReference type="VEuPathDB" id="CryptoDB:GY17_00001105"/>
<reference evidence="3" key="2">
    <citation type="submission" date="2015-08" db="EMBL/GenBank/DDBJ databases">
        <authorList>
            <person name="Babu N.S."/>
            <person name="Beckwith C.J."/>
            <person name="Beseler K.G."/>
            <person name="Brison A."/>
            <person name="Carone J.V."/>
            <person name="Caskin T.P."/>
            <person name="Diamond M."/>
            <person name="Durham M.E."/>
            <person name="Foxe J.M."/>
            <person name="Go M."/>
            <person name="Henderson B.A."/>
            <person name="Jones I.B."/>
            <person name="McGettigan J.A."/>
            <person name="Micheletti S.J."/>
            <person name="Nasrallah M.E."/>
            <person name="Ortiz D."/>
            <person name="Piller C.R."/>
            <person name="Privatt S.R."/>
            <person name="Schneider S.L."/>
            <person name="Sharp S."/>
            <person name="Smith T.C."/>
            <person name="Stanton J.D."/>
            <person name="Ullery H.E."/>
            <person name="Wilson R.J."/>
            <person name="Serrano M.G."/>
            <person name="Buck G."/>
            <person name="Lee V."/>
            <person name="Wang Y."/>
            <person name="Carvalho R."/>
            <person name="Voegtly L."/>
            <person name="Shi R."/>
            <person name="Duckworth R."/>
            <person name="Johnson A."/>
            <person name="Loviza R."/>
            <person name="Walstead R."/>
            <person name="Shah Z."/>
            <person name="Kiflezghi M."/>
            <person name="Wade K."/>
            <person name="Ball S.L."/>
            <person name="Bradley K.W."/>
            <person name="Asai D.J."/>
            <person name="Bowman C.A."/>
            <person name="Russell D.A."/>
            <person name="Pope W.H."/>
            <person name="Jacobs-Sera D."/>
            <person name="Hendrix R.W."/>
            <person name="Hatfull G.F."/>
        </authorList>
    </citation>
    <scope>NUCLEOTIDE SEQUENCE [LARGE SCALE GENOMIC DNA]</scope>
</reference>
<dbReference type="Proteomes" id="UP001429100">
    <property type="component" value="Unassembled WGS sequence"/>
</dbReference>
<sequence>MLDYDQEKNLFDEESISQLQTNRDQGNIPQEKDEEELDNAIEVLVSEKKVWEAAFHAAKLEIEEKNLEIESLKKLLIERNQLEMQKEYNRNCNLLKGPFESKIDSNKAVVNSDSTSKISKPPEDYIFEEFINIALEETQILDDGDEFVSKLESSGDIEDAYRLIFRSFVELSLNNISQEQRIESLNEELNATQEAVQNLHKTIQDSQNSSKLVSVAYTSQIKSLQEDLLNACKDIDFWKQQCENLNKTDIASIQNEEVFSETNFQGFDPTEWCNLGSGINTMVQVETSPDSYWWFISF</sequence>
<evidence type="ECO:0000256" key="2">
    <source>
        <dbReference type="SAM" id="MobiDB-lite"/>
    </source>
</evidence>
<dbReference type="OrthoDB" id="339083at2759"/>
<gene>
    <name evidence="3" type="ORF">CHUDEA1_1000</name>
    <name evidence="4" type="ORF">GY17_00001105</name>
</gene>
<feature type="coiled-coil region" evidence="1">
    <location>
        <begin position="168"/>
        <end position="241"/>
    </location>
</feature>
<evidence type="ECO:0000313" key="4">
    <source>
        <dbReference type="EMBL" id="PPS97226.1"/>
    </source>
</evidence>
<feature type="compositionally biased region" description="Polar residues" evidence="2">
    <location>
        <begin position="16"/>
        <end position="28"/>
    </location>
</feature>
<dbReference type="VEuPathDB" id="CryptoDB:CHUDEA1_1000"/>
<protein>
    <submittedName>
        <fullName evidence="3">Uncharacterized protein</fullName>
    </submittedName>
</protein>
<keyword evidence="5" id="KW-1185">Reference proteome</keyword>
<evidence type="ECO:0000313" key="3">
    <source>
        <dbReference type="EMBL" id="CUV04043.1"/>
    </source>
</evidence>
<dbReference type="EMBL" id="LN877947">
    <property type="protein sequence ID" value="CUV04043.1"/>
    <property type="molecule type" value="Genomic_DNA"/>
</dbReference>
<accession>A0A0S4TBK7</accession>